<evidence type="ECO:0000313" key="3">
    <source>
        <dbReference type="Proteomes" id="UP000178572"/>
    </source>
</evidence>
<dbReference type="EMBL" id="MFLN01000036">
    <property type="protein sequence ID" value="OGG66838.1"/>
    <property type="molecule type" value="Genomic_DNA"/>
</dbReference>
<feature type="compositionally biased region" description="Basic and acidic residues" evidence="1">
    <location>
        <begin position="1"/>
        <end position="20"/>
    </location>
</feature>
<dbReference type="AlphaFoldDB" id="A0A1F6DZK8"/>
<feature type="compositionally biased region" description="Acidic residues" evidence="1">
    <location>
        <begin position="32"/>
        <end position="41"/>
    </location>
</feature>
<sequence>MHDELREKIHGNAGGEERVEIVPTAQRMAENAENDDREQAEEEKNADKTPLLGIRGKDEVGLVFRKKLELRLRPVSDPLPCKLAASDGDGRLVRVVSCSLNVGEGMQERQNARFLIVLQAPVPRNARKDHGADEERGEMLPRDAREKDHAEPDRGDDDRGSEIGLEKHESKKSEGVCARDENVADVGYLDVPPGEIFREQDNEDDLRGVRRLHEERAEVEALLRAFHDRPECEYESEEKDGGAVESDHERRAPQELVFGEARGEKNADCGADPDDLPLKKGVFRREGTHRH</sequence>
<proteinExistence type="predicted"/>
<feature type="region of interest" description="Disordered" evidence="1">
    <location>
        <begin position="126"/>
        <end position="178"/>
    </location>
</feature>
<name>A0A1F6DZK8_9BACT</name>
<accession>A0A1F6DZK8</accession>
<protein>
    <submittedName>
        <fullName evidence="2">Uncharacterized protein</fullName>
    </submittedName>
</protein>
<feature type="region of interest" description="Disordered" evidence="1">
    <location>
        <begin position="1"/>
        <end position="52"/>
    </location>
</feature>
<evidence type="ECO:0000256" key="1">
    <source>
        <dbReference type="SAM" id="MobiDB-lite"/>
    </source>
</evidence>
<feature type="region of interest" description="Disordered" evidence="1">
    <location>
        <begin position="231"/>
        <end position="291"/>
    </location>
</feature>
<evidence type="ECO:0000313" key="2">
    <source>
        <dbReference type="EMBL" id="OGG66838.1"/>
    </source>
</evidence>
<dbReference type="Proteomes" id="UP000178572">
    <property type="component" value="Unassembled WGS sequence"/>
</dbReference>
<gene>
    <name evidence="2" type="ORF">A3C21_01665</name>
</gene>
<reference evidence="2 3" key="1">
    <citation type="journal article" date="2016" name="Nat. Commun.">
        <title>Thousands of microbial genomes shed light on interconnected biogeochemical processes in an aquifer system.</title>
        <authorList>
            <person name="Anantharaman K."/>
            <person name="Brown C.T."/>
            <person name="Hug L.A."/>
            <person name="Sharon I."/>
            <person name="Castelle C.J."/>
            <person name="Probst A.J."/>
            <person name="Thomas B.C."/>
            <person name="Singh A."/>
            <person name="Wilkins M.J."/>
            <person name="Karaoz U."/>
            <person name="Brodie E.L."/>
            <person name="Williams K.H."/>
            <person name="Hubbard S.S."/>
            <person name="Banfield J.F."/>
        </authorList>
    </citation>
    <scope>NUCLEOTIDE SEQUENCE [LARGE SCALE GENOMIC DNA]</scope>
</reference>
<comment type="caution">
    <text evidence="2">The sequence shown here is derived from an EMBL/GenBank/DDBJ whole genome shotgun (WGS) entry which is preliminary data.</text>
</comment>
<feature type="compositionally biased region" description="Basic and acidic residues" evidence="1">
    <location>
        <begin position="239"/>
        <end position="253"/>
    </location>
</feature>
<organism evidence="2 3">
    <name type="scientific">Candidatus Kaiserbacteria bacterium RIFCSPHIGHO2_02_FULL_59_21</name>
    <dbReference type="NCBI Taxonomy" id="1798500"/>
    <lineage>
        <taxon>Bacteria</taxon>
        <taxon>Candidatus Kaiseribacteriota</taxon>
    </lineage>
</organism>